<dbReference type="EMBL" id="ML179259">
    <property type="protein sequence ID" value="THU93100.1"/>
    <property type="molecule type" value="Genomic_DNA"/>
</dbReference>
<gene>
    <name evidence="1" type="ORF">K435DRAFT_840379</name>
</gene>
<evidence type="ECO:0000313" key="2">
    <source>
        <dbReference type="Proteomes" id="UP000297245"/>
    </source>
</evidence>
<dbReference type="Gene3D" id="1.20.1280.50">
    <property type="match status" value="1"/>
</dbReference>
<evidence type="ECO:0000313" key="1">
    <source>
        <dbReference type="EMBL" id="THU93100.1"/>
    </source>
</evidence>
<sequence length="598" mass="69904">MDLESSPFYHLFDTNYATSCAEAKHIHELLRLPEQELRDIDEEIARLDTLLDNLRSRKEILSSYIHKHRQLLSPIRRFPPEMIAELFTYCLPSTHPSTRDPSEAPLLLTLVCKQWREIALHTPYLWSALHIYISDFPGEGFVERRRNRIKQWLERSGNLPLSLSLTHRRSFWEWTHQGSDNQKTRISSLMECLIEYSPRWKDLTLNAPDTVFQLIGAVPPEKLRVLQRLFINVPYSYDHPIPSREFEESLFLFLNRLPRLTSLHLREHLSLPFQSGFQQWSKLTELSLFRRNDRHDRKSNPLLFNDAMRLLSQTPDLRVCKLMIQLDGTAKEHQVTLPLLRDLTLIFYAVPYGKPLSLTLAQSLTVPSLANLVIHGYAPLADMTAIRRDRLELFYRELLSKLFKESTSMQSLDIGVALSFSELFHLVPQLKSLTIFNRREDEIERLIAVVDKSLPESELSLPLCPELQTLKLPNMFRLTPSDLLNLVRSRQEYSSLYSSQNSDPGSRKCRALRTLEVYISSSCDRNDVTPEIMEAFERLREEGMNICIAYNGWPETPEPKDDWPWEGLFDWEGCSEWEVIRSTRMFKTKPENAEMVYI</sequence>
<organism evidence="1 2">
    <name type="scientific">Dendrothele bispora (strain CBS 962.96)</name>
    <dbReference type="NCBI Taxonomy" id="1314807"/>
    <lineage>
        <taxon>Eukaryota</taxon>
        <taxon>Fungi</taxon>
        <taxon>Dikarya</taxon>
        <taxon>Basidiomycota</taxon>
        <taxon>Agaricomycotina</taxon>
        <taxon>Agaricomycetes</taxon>
        <taxon>Agaricomycetidae</taxon>
        <taxon>Agaricales</taxon>
        <taxon>Agaricales incertae sedis</taxon>
        <taxon>Dendrothele</taxon>
    </lineage>
</organism>
<proteinExistence type="predicted"/>
<name>A0A4S8LUL5_DENBC</name>
<protein>
    <submittedName>
        <fullName evidence="1">Uncharacterized protein</fullName>
    </submittedName>
</protein>
<dbReference type="AlphaFoldDB" id="A0A4S8LUL5"/>
<reference evidence="1 2" key="1">
    <citation type="journal article" date="2019" name="Nat. Ecol. Evol.">
        <title>Megaphylogeny resolves global patterns of mushroom evolution.</title>
        <authorList>
            <person name="Varga T."/>
            <person name="Krizsan K."/>
            <person name="Foldi C."/>
            <person name="Dima B."/>
            <person name="Sanchez-Garcia M."/>
            <person name="Sanchez-Ramirez S."/>
            <person name="Szollosi G.J."/>
            <person name="Szarkandi J.G."/>
            <person name="Papp V."/>
            <person name="Albert L."/>
            <person name="Andreopoulos W."/>
            <person name="Angelini C."/>
            <person name="Antonin V."/>
            <person name="Barry K.W."/>
            <person name="Bougher N.L."/>
            <person name="Buchanan P."/>
            <person name="Buyck B."/>
            <person name="Bense V."/>
            <person name="Catcheside P."/>
            <person name="Chovatia M."/>
            <person name="Cooper J."/>
            <person name="Damon W."/>
            <person name="Desjardin D."/>
            <person name="Finy P."/>
            <person name="Geml J."/>
            <person name="Haridas S."/>
            <person name="Hughes K."/>
            <person name="Justo A."/>
            <person name="Karasinski D."/>
            <person name="Kautmanova I."/>
            <person name="Kiss B."/>
            <person name="Kocsube S."/>
            <person name="Kotiranta H."/>
            <person name="LaButti K.M."/>
            <person name="Lechner B.E."/>
            <person name="Liimatainen K."/>
            <person name="Lipzen A."/>
            <person name="Lukacs Z."/>
            <person name="Mihaltcheva S."/>
            <person name="Morgado L.N."/>
            <person name="Niskanen T."/>
            <person name="Noordeloos M.E."/>
            <person name="Ohm R.A."/>
            <person name="Ortiz-Santana B."/>
            <person name="Ovrebo C."/>
            <person name="Racz N."/>
            <person name="Riley R."/>
            <person name="Savchenko A."/>
            <person name="Shiryaev A."/>
            <person name="Soop K."/>
            <person name="Spirin V."/>
            <person name="Szebenyi C."/>
            <person name="Tomsovsky M."/>
            <person name="Tulloss R.E."/>
            <person name="Uehling J."/>
            <person name="Grigoriev I.V."/>
            <person name="Vagvolgyi C."/>
            <person name="Papp T."/>
            <person name="Martin F.M."/>
            <person name="Miettinen O."/>
            <person name="Hibbett D.S."/>
            <person name="Nagy L.G."/>
        </authorList>
    </citation>
    <scope>NUCLEOTIDE SEQUENCE [LARGE SCALE GENOMIC DNA]</scope>
    <source>
        <strain evidence="1 2">CBS 962.96</strain>
    </source>
</reference>
<accession>A0A4S8LUL5</accession>
<dbReference type="Proteomes" id="UP000297245">
    <property type="component" value="Unassembled WGS sequence"/>
</dbReference>
<keyword evidence="2" id="KW-1185">Reference proteome</keyword>
<dbReference type="OrthoDB" id="3221235at2759"/>